<dbReference type="InterPro" id="IPR036875">
    <property type="entry name" value="Znf_CCHC_sf"/>
</dbReference>
<protein>
    <recommendedName>
        <fullName evidence="3">CCHC-type domain-containing protein</fullName>
    </recommendedName>
</protein>
<feature type="domain" description="CCHC-type" evidence="3">
    <location>
        <begin position="190"/>
        <end position="203"/>
    </location>
</feature>
<dbReference type="EMBL" id="JBCNJP010000006">
    <property type="protein sequence ID" value="KAK9078733.1"/>
    <property type="molecule type" value="Genomic_DNA"/>
</dbReference>
<accession>A0AAP0H8C4</accession>
<keyword evidence="5" id="KW-1185">Reference proteome</keyword>
<dbReference type="PROSITE" id="PS50158">
    <property type="entry name" value="ZF_CCHC"/>
    <property type="match status" value="2"/>
</dbReference>
<dbReference type="AlphaFoldDB" id="A0AAP0H8C4"/>
<evidence type="ECO:0000259" key="3">
    <source>
        <dbReference type="PROSITE" id="PS50158"/>
    </source>
</evidence>
<dbReference type="GO" id="GO:0003676">
    <property type="term" value="F:nucleic acid binding"/>
    <property type="evidence" value="ECO:0007669"/>
    <property type="project" value="InterPro"/>
</dbReference>
<organism evidence="4 5">
    <name type="scientific">Deinandra increscens subsp. villosa</name>
    <dbReference type="NCBI Taxonomy" id="3103831"/>
    <lineage>
        <taxon>Eukaryota</taxon>
        <taxon>Viridiplantae</taxon>
        <taxon>Streptophyta</taxon>
        <taxon>Embryophyta</taxon>
        <taxon>Tracheophyta</taxon>
        <taxon>Spermatophyta</taxon>
        <taxon>Magnoliopsida</taxon>
        <taxon>eudicotyledons</taxon>
        <taxon>Gunneridae</taxon>
        <taxon>Pentapetalae</taxon>
        <taxon>asterids</taxon>
        <taxon>campanulids</taxon>
        <taxon>Asterales</taxon>
        <taxon>Asteraceae</taxon>
        <taxon>Asteroideae</taxon>
        <taxon>Heliantheae alliance</taxon>
        <taxon>Madieae</taxon>
        <taxon>Madiinae</taxon>
        <taxon>Deinandra</taxon>
    </lineage>
</organism>
<name>A0AAP0H8C4_9ASTR</name>
<feature type="region of interest" description="Disordered" evidence="2">
    <location>
        <begin position="1"/>
        <end position="25"/>
    </location>
</feature>
<evidence type="ECO:0000256" key="2">
    <source>
        <dbReference type="SAM" id="MobiDB-lite"/>
    </source>
</evidence>
<feature type="region of interest" description="Disordered" evidence="2">
    <location>
        <begin position="205"/>
        <end position="245"/>
    </location>
</feature>
<keyword evidence="1" id="KW-0863">Zinc-finger</keyword>
<keyword evidence="1" id="KW-0862">Zinc</keyword>
<comment type="caution">
    <text evidence="4">The sequence shown here is derived from an EMBL/GenBank/DDBJ whole genome shotgun (WGS) entry which is preliminary data.</text>
</comment>
<feature type="compositionally biased region" description="Basic and acidic residues" evidence="2">
    <location>
        <begin position="16"/>
        <end position="25"/>
    </location>
</feature>
<dbReference type="Proteomes" id="UP001408789">
    <property type="component" value="Unassembled WGS sequence"/>
</dbReference>
<dbReference type="PANTHER" id="PTHR46978">
    <property type="entry name" value="ZINC KNUCKLE (CCHC-TYPE) FAMILY PROTEIN"/>
    <property type="match status" value="1"/>
</dbReference>
<evidence type="ECO:0000313" key="5">
    <source>
        <dbReference type="Proteomes" id="UP001408789"/>
    </source>
</evidence>
<feature type="domain" description="CCHC-type" evidence="3">
    <location>
        <begin position="161"/>
        <end position="174"/>
    </location>
</feature>
<gene>
    <name evidence="4" type="ORF">SSX86_002790</name>
</gene>
<evidence type="ECO:0000256" key="1">
    <source>
        <dbReference type="PROSITE-ProRule" id="PRU00047"/>
    </source>
</evidence>
<dbReference type="PANTHER" id="PTHR46978:SF1">
    <property type="entry name" value="ZINC KNUCKLE (CCHC-TYPE) FAMILY PROTEIN"/>
    <property type="match status" value="1"/>
</dbReference>
<keyword evidence="1" id="KW-0479">Metal-binding</keyword>
<evidence type="ECO:0000313" key="4">
    <source>
        <dbReference type="EMBL" id="KAK9078733.1"/>
    </source>
</evidence>
<proteinExistence type="predicted"/>
<dbReference type="InterPro" id="IPR001878">
    <property type="entry name" value="Znf_CCHC"/>
</dbReference>
<reference evidence="4 5" key="1">
    <citation type="submission" date="2024-04" db="EMBL/GenBank/DDBJ databases">
        <title>The reference genome of an endangered Asteraceae, Deinandra increscens subsp. villosa, native to the Central Coast of California.</title>
        <authorList>
            <person name="Guilliams M."/>
            <person name="Hasenstab-Lehman K."/>
            <person name="Meyer R."/>
            <person name="Mcevoy S."/>
        </authorList>
    </citation>
    <scope>NUCLEOTIDE SEQUENCE [LARGE SCALE GENOMIC DNA]</scope>
    <source>
        <tissue evidence="4">Leaf</tissue>
    </source>
</reference>
<dbReference type="SUPFAM" id="SSF57756">
    <property type="entry name" value="Retrovirus zinc finger-like domains"/>
    <property type="match status" value="2"/>
</dbReference>
<sequence length="356" mass="39334">MSKSAYKSPPLPKPNPKSDQDPQFHHESIILSSDDDDLSFTIANKSTLGSYGNETTTNPSSSYTHVDEKMMKKKEKNGGKDCLFCKKGSHSAKDCPEKSNLGSQSAKVCLNCGDFGHEMFSCNENKYSQDDLKEIQCYVCKSFGHLCCAKYAGERSREVSCYRCGELGHSGLECARVHAESGSKWTPSSCFMCGKEAHMACKCTGSSKSQKRKMRRSSSMKKNKSRRKRNKKQPSSSQLKPRGGGGWITEDLHAYNHSHGWGAPNVPAMLINNDRFHGGNGYQSSIASFHGGNGYQPSNNRFHGGNGFQSFDYRFHGGNGFHSGNLGYHGPSFYSNQGNFQYGSAVGSNGYQNRFW</sequence>
<feature type="compositionally biased region" description="Basic residues" evidence="2">
    <location>
        <begin position="209"/>
        <end position="232"/>
    </location>
</feature>
<dbReference type="GO" id="GO:0008270">
    <property type="term" value="F:zinc ion binding"/>
    <property type="evidence" value="ECO:0007669"/>
    <property type="project" value="UniProtKB-KW"/>
</dbReference>
<dbReference type="Gene3D" id="4.10.60.10">
    <property type="entry name" value="Zinc finger, CCHC-type"/>
    <property type="match status" value="2"/>
</dbReference>
<dbReference type="SMART" id="SM00343">
    <property type="entry name" value="ZnF_C2HC"/>
    <property type="match status" value="5"/>
</dbReference>